<protein>
    <submittedName>
        <fullName evidence="2">Alpha/beta hydrolase</fullName>
    </submittedName>
</protein>
<feature type="domain" description="Serine aminopeptidase S33" evidence="1">
    <location>
        <begin position="49"/>
        <end position="156"/>
    </location>
</feature>
<sequence>MNSSNNSILDHPAISGRYLFPQSRHVGDPFVVEVEGAELACYHDRIDPEKLTVVFFHGNGEAVADYVPEISDRFAELGLNSLFIEYREYGGSTGRAQLVAMLGDGEAVMAAAGVAPEKAIAFGRSIGSLYAIELVSRQPKIAGLILESGIADPAERFLNYADLTAEGMTESEVVAATKLHFHHKRKLSGYTNPLLVMHTENDGLVDISHAERNYKWAGSRQKRLLRLPTGTHNTILSKNAREYFAAVDQLARQASARRE</sequence>
<dbReference type="GO" id="GO:0016787">
    <property type="term" value="F:hydrolase activity"/>
    <property type="evidence" value="ECO:0007669"/>
    <property type="project" value="UniProtKB-KW"/>
</dbReference>
<dbReference type="Gene3D" id="3.40.50.1820">
    <property type="entry name" value="alpha/beta hydrolase"/>
    <property type="match status" value="1"/>
</dbReference>
<dbReference type="SUPFAM" id="SSF53474">
    <property type="entry name" value="alpha/beta-Hydrolases"/>
    <property type="match status" value="1"/>
</dbReference>
<name>A0ABT0U3I8_9BACT</name>
<dbReference type="EMBL" id="JAMQBK010000031">
    <property type="protein sequence ID" value="MCM2371442.1"/>
    <property type="molecule type" value="Genomic_DNA"/>
</dbReference>
<keyword evidence="3" id="KW-1185">Reference proteome</keyword>
<organism evidence="2 3">
    <name type="scientific">Aporhodopirellula aestuarii</name>
    <dbReference type="NCBI Taxonomy" id="2950107"/>
    <lineage>
        <taxon>Bacteria</taxon>
        <taxon>Pseudomonadati</taxon>
        <taxon>Planctomycetota</taxon>
        <taxon>Planctomycetia</taxon>
        <taxon>Pirellulales</taxon>
        <taxon>Pirellulaceae</taxon>
        <taxon>Aporhodopirellula</taxon>
    </lineage>
</organism>
<gene>
    <name evidence="2" type="ORF">NB063_12585</name>
</gene>
<evidence type="ECO:0000313" key="2">
    <source>
        <dbReference type="EMBL" id="MCM2371442.1"/>
    </source>
</evidence>
<accession>A0ABT0U3I8</accession>
<evidence type="ECO:0000259" key="1">
    <source>
        <dbReference type="Pfam" id="PF12146"/>
    </source>
</evidence>
<dbReference type="PANTHER" id="PTHR12277">
    <property type="entry name" value="ALPHA/BETA HYDROLASE DOMAIN-CONTAINING PROTEIN"/>
    <property type="match status" value="1"/>
</dbReference>
<reference evidence="2 3" key="1">
    <citation type="journal article" date="2022" name="Syst. Appl. Microbiol.">
        <title>Rhodopirellula aestuarii sp. nov., a novel member of the genus Rhodopirellula isolated from brackish sediments collected in the Tagus River estuary, Portugal.</title>
        <authorList>
            <person name="Vitorino I.R."/>
            <person name="Klimek D."/>
            <person name="Calusinska M."/>
            <person name="Lobo-da-Cunha A."/>
            <person name="Vasconcelos V."/>
            <person name="Lage O.M."/>
        </authorList>
    </citation>
    <scope>NUCLEOTIDE SEQUENCE [LARGE SCALE GENOMIC DNA]</scope>
    <source>
        <strain evidence="2 3">ICT_H3.1</strain>
    </source>
</reference>
<dbReference type="PANTHER" id="PTHR12277:SF81">
    <property type="entry name" value="PROTEIN ABHD13"/>
    <property type="match status" value="1"/>
</dbReference>
<dbReference type="RefSeq" id="WP_250929073.1">
    <property type="nucleotide sequence ID" value="NZ_JAMQBK010000031.1"/>
</dbReference>
<keyword evidence="2" id="KW-0378">Hydrolase</keyword>
<comment type="caution">
    <text evidence="2">The sequence shown here is derived from an EMBL/GenBank/DDBJ whole genome shotgun (WGS) entry which is preliminary data.</text>
</comment>
<dbReference type="InterPro" id="IPR022742">
    <property type="entry name" value="Hydrolase_4"/>
</dbReference>
<evidence type="ECO:0000313" key="3">
    <source>
        <dbReference type="Proteomes" id="UP001202961"/>
    </source>
</evidence>
<dbReference type="Proteomes" id="UP001202961">
    <property type="component" value="Unassembled WGS sequence"/>
</dbReference>
<dbReference type="Pfam" id="PF12146">
    <property type="entry name" value="Hydrolase_4"/>
    <property type="match status" value="1"/>
</dbReference>
<proteinExistence type="predicted"/>
<dbReference type="InterPro" id="IPR029058">
    <property type="entry name" value="AB_hydrolase_fold"/>
</dbReference>